<evidence type="ECO:0000256" key="3">
    <source>
        <dbReference type="ARBA" id="ARBA00022723"/>
    </source>
</evidence>
<evidence type="ECO:0000256" key="5">
    <source>
        <dbReference type="ARBA" id="ARBA00022839"/>
    </source>
</evidence>
<dbReference type="InterPro" id="IPR036397">
    <property type="entry name" value="RNaseH_sf"/>
</dbReference>
<dbReference type="SUPFAM" id="SSF53098">
    <property type="entry name" value="Ribonuclease H-like"/>
    <property type="match status" value="1"/>
</dbReference>
<evidence type="ECO:0000256" key="2">
    <source>
        <dbReference type="ARBA" id="ARBA00022722"/>
    </source>
</evidence>
<keyword evidence="2" id="KW-0540">Nuclease</keyword>
<keyword evidence="3" id="KW-0479">Metal-binding</keyword>
<keyword evidence="5" id="KW-0269">Exonuclease</keyword>
<protein>
    <recommendedName>
        <fullName evidence="8">Exonuclease domain-containing protein</fullName>
    </recommendedName>
</protein>
<dbReference type="PANTHER" id="PTHR13058:SF19">
    <property type="entry name" value="LD40940P"/>
    <property type="match status" value="1"/>
</dbReference>
<evidence type="ECO:0000313" key="7">
    <source>
        <dbReference type="EMBL" id="PCG64294.1"/>
    </source>
</evidence>
<dbReference type="EMBL" id="NWSH01005317">
    <property type="protein sequence ID" value="PCG64294.1"/>
    <property type="molecule type" value="Genomic_DNA"/>
</dbReference>
<dbReference type="GO" id="GO:0008296">
    <property type="term" value="F:3'-5'-DNA exonuclease activity"/>
    <property type="evidence" value="ECO:0007669"/>
    <property type="project" value="TreeGrafter"/>
</dbReference>
<evidence type="ECO:0000256" key="6">
    <source>
        <dbReference type="ARBA" id="ARBA00022842"/>
    </source>
</evidence>
<dbReference type="InterPro" id="IPR040393">
    <property type="entry name" value="TREX1/2"/>
</dbReference>
<dbReference type="GO" id="GO:0003676">
    <property type="term" value="F:nucleic acid binding"/>
    <property type="evidence" value="ECO:0007669"/>
    <property type="project" value="InterPro"/>
</dbReference>
<sequence>MGKIATYIFFDIQTNGYKGRYHHGAVQIAEICMIAVKRLHIEAREDEPRNLNKFKMCFWLNYVMSERVVLRSGLTKPILQNEVMFNEDVCNVINSFISCQEKPVCMIAHNAFELHFPLLKYQFNLLKVSFTSDDLLCIDSLYAFYDIMKPENSKSTNSVRSIHNKPGRSVYKNLVRRKFYDVKPKESYRLYDIYKRVINGDLVPYNAESHCKMIMKLAIEKSEEFVAWVERNHCLFAEVPIVRM</sequence>
<accession>A0A2A4IYF4</accession>
<evidence type="ECO:0000256" key="4">
    <source>
        <dbReference type="ARBA" id="ARBA00022801"/>
    </source>
</evidence>
<keyword evidence="6" id="KW-0460">Magnesium</keyword>
<gene>
    <name evidence="7" type="ORF">B5V51_10898</name>
</gene>
<evidence type="ECO:0008006" key="8">
    <source>
        <dbReference type="Google" id="ProtNLM"/>
    </source>
</evidence>
<dbReference type="STRING" id="7102.A0A2A4IYF4"/>
<keyword evidence="4" id="KW-0378">Hydrolase</keyword>
<dbReference type="InterPro" id="IPR012337">
    <property type="entry name" value="RNaseH-like_sf"/>
</dbReference>
<dbReference type="GO" id="GO:0006308">
    <property type="term" value="P:DNA catabolic process"/>
    <property type="evidence" value="ECO:0007669"/>
    <property type="project" value="TreeGrafter"/>
</dbReference>
<comment type="caution">
    <text evidence="7">The sequence shown here is derived from an EMBL/GenBank/DDBJ whole genome shotgun (WGS) entry which is preliminary data.</text>
</comment>
<reference evidence="7" key="1">
    <citation type="submission" date="2017-09" db="EMBL/GenBank/DDBJ databases">
        <title>Contemporary evolution of a Lepidopteran species, Heliothis virescens, in response to modern agricultural practices.</title>
        <authorList>
            <person name="Fritz M.L."/>
            <person name="Deyonke A.M."/>
            <person name="Papanicolaou A."/>
            <person name="Micinski S."/>
            <person name="Westbrook J."/>
            <person name="Gould F."/>
        </authorList>
    </citation>
    <scope>NUCLEOTIDE SEQUENCE [LARGE SCALE GENOMIC DNA]</scope>
    <source>
        <strain evidence="7">HvINT-</strain>
        <tissue evidence="7">Whole body</tissue>
    </source>
</reference>
<dbReference type="GO" id="GO:0046872">
    <property type="term" value="F:metal ion binding"/>
    <property type="evidence" value="ECO:0007669"/>
    <property type="project" value="UniProtKB-KW"/>
</dbReference>
<name>A0A2A4IYF4_HELVI</name>
<organism evidence="7">
    <name type="scientific">Heliothis virescens</name>
    <name type="common">Tobacco budworm moth</name>
    <dbReference type="NCBI Taxonomy" id="7102"/>
    <lineage>
        <taxon>Eukaryota</taxon>
        <taxon>Metazoa</taxon>
        <taxon>Ecdysozoa</taxon>
        <taxon>Arthropoda</taxon>
        <taxon>Hexapoda</taxon>
        <taxon>Insecta</taxon>
        <taxon>Pterygota</taxon>
        <taxon>Neoptera</taxon>
        <taxon>Endopterygota</taxon>
        <taxon>Lepidoptera</taxon>
        <taxon>Glossata</taxon>
        <taxon>Ditrysia</taxon>
        <taxon>Noctuoidea</taxon>
        <taxon>Noctuidae</taxon>
        <taxon>Heliothinae</taxon>
        <taxon>Heliothis</taxon>
    </lineage>
</organism>
<dbReference type="PANTHER" id="PTHR13058">
    <property type="entry name" value="THREE PRIME REPAIR EXONUCLEASE 1, 2"/>
    <property type="match status" value="1"/>
</dbReference>
<evidence type="ECO:0000256" key="1">
    <source>
        <dbReference type="ARBA" id="ARBA00001946"/>
    </source>
</evidence>
<dbReference type="AlphaFoldDB" id="A0A2A4IYF4"/>
<comment type="cofactor">
    <cofactor evidence="1">
        <name>Mg(2+)</name>
        <dbReference type="ChEBI" id="CHEBI:18420"/>
    </cofactor>
</comment>
<dbReference type="Gene3D" id="3.30.420.10">
    <property type="entry name" value="Ribonuclease H-like superfamily/Ribonuclease H"/>
    <property type="match status" value="1"/>
</dbReference>
<proteinExistence type="predicted"/>
<dbReference type="GO" id="GO:0005737">
    <property type="term" value="C:cytoplasm"/>
    <property type="evidence" value="ECO:0007669"/>
    <property type="project" value="TreeGrafter"/>
</dbReference>